<evidence type="ECO:0000313" key="1">
    <source>
        <dbReference type="EMBL" id="EKR63404.1"/>
    </source>
</evidence>
<accession>A0A828Z043</accession>
<organism evidence="1 2">
    <name type="scientific">Leptospira weilii str. 2006001853</name>
    <dbReference type="NCBI Taxonomy" id="1001589"/>
    <lineage>
        <taxon>Bacteria</taxon>
        <taxon>Pseudomonadati</taxon>
        <taxon>Spirochaetota</taxon>
        <taxon>Spirochaetia</taxon>
        <taxon>Leptospirales</taxon>
        <taxon>Leptospiraceae</taxon>
        <taxon>Leptospira</taxon>
    </lineage>
</organism>
<protein>
    <submittedName>
        <fullName evidence="1">Uncharacterized protein</fullName>
    </submittedName>
</protein>
<proteinExistence type="predicted"/>
<name>A0A828Z043_9LEPT</name>
<dbReference type="Proteomes" id="UP000001338">
    <property type="component" value="Unassembled WGS sequence"/>
</dbReference>
<dbReference type="EMBL" id="AFLV02000059">
    <property type="protein sequence ID" value="EKR63404.1"/>
    <property type="molecule type" value="Genomic_DNA"/>
</dbReference>
<evidence type="ECO:0000313" key="2">
    <source>
        <dbReference type="Proteomes" id="UP000001338"/>
    </source>
</evidence>
<sequence length="69" mass="7901">MDCGISHKVLSEFSILLCLSNRISEYRIDLLFSFENLNSQSEKFYDHTLLGSKDKILSKPGFGEKSIKE</sequence>
<comment type="caution">
    <text evidence="1">The sequence shown here is derived from an EMBL/GenBank/DDBJ whole genome shotgun (WGS) entry which is preliminary data.</text>
</comment>
<gene>
    <name evidence="1" type="ORF">LEP1GSC036_2168</name>
</gene>
<dbReference type="AlphaFoldDB" id="A0A828Z043"/>
<reference evidence="1 2" key="1">
    <citation type="submission" date="2012-10" db="EMBL/GenBank/DDBJ databases">
        <authorList>
            <person name="Harkins D.M."/>
            <person name="Durkin A.S."/>
            <person name="Brinkac L.M."/>
            <person name="Haft D.H."/>
            <person name="Selengut J.D."/>
            <person name="Sanka R."/>
            <person name="DePew J."/>
            <person name="Purushe J."/>
            <person name="Whelen A.C."/>
            <person name="Vinetz J.M."/>
            <person name="Sutton G.G."/>
            <person name="Nierman W.C."/>
            <person name="Fouts D.E."/>
        </authorList>
    </citation>
    <scope>NUCLEOTIDE SEQUENCE [LARGE SCALE GENOMIC DNA]</scope>
    <source>
        <strain evidence="1 2">2006001853</strain>
    </source>
</reference>